<protein>
    <submittedName>
        <fullName evidence="1">Uncharacterized protein</fullName>
    </submittedName>
</protein>
<accession>A0ABR7ILP2</accession>
<dbReference type="EMBL" id="JACOQG010000036">
    <property type="protein sequence ID" value="MBC5780952.1"/>
    <property type="molecule type" value="Genomic_DNA"/>
</dbReference>
<comment type="caution">
    <text evidence="1">The sequence shown here is derived from an EMBL/GenBank/DDBJ whole genome shotgun (WGS) entry which is preliminary data.</text>
</comment>
<name>A0ABR7ILP2_9FIRM</name>
<reference evidence="1 2" key="1">
    <citation type="submission" date="2020-08" db="EMBL/GenBank/DDBJ databases">
        <title>Genome public.</title>
        <authorList>
            <person name="Liu C."/>
            <person name="Sun Q."/>
        </authorList>
    </citation>
    <scope>NUCLEOTIDE SEQUENCE [LARGE SCALE GENOMIC DNA]</scope>
    <source>
        <strain evidence="1 2">M29</strain>
    </source>
</reference>
<dbReference type="Proteomes" id="UP000649826">
    <property type="component" value="Unassembled WGS sequence"/>
</dbReference>
<sequence length="198" mass="23323">MQLYQFEKIYSQMEKEFGKIRKGDEETYSMLLLPMESNALKIHRKFPASNSRRMKEAIALVLFDIKSRCTGESFDTGNFRNEDNERLETALLMAFDPYTNSEIKELLISRGRQHELDLKKMQQYYKIPVMCLLRIKASIDTWEKNAGTNGYFDFIEGYMGTSITGDEMKYSVMMQDLYYLSYSRRLNRVCSNIQQHSV</sequence>
<gene>
    <name evidence="1" type="ORF">H8Z82_15125</name>
</gene>
<dbReference type="RefSeq" id="WP_019161174.1">
    <property type="nucleotide sequence ID" value="NZ_JACOQG010000036.1"/>
</dbReference>
<proteinExistence type="predicted"/>
<keyword evidence="2" id="KW-1185">Reference proteome</keyword>
<evidence type="ECO:0000313" key="1">
    <source>
        <dbReference type="EMBL" id="MBC5780952.1"/>
    </source>
</evidence>
<organism evidence="1 2">
    <name type="scientific">Blautia difficilis</name>
    <dbReference type="NCBI Taxonomy" id="2763027"/>
    <lineage>
        <taxon>Bacteria</taxon>
        <taxon>Bacillati</taxon>
        <taxon>Bacillota</taxon>
        <taxon>Clostridia</taxon>
        <taxon>Lachnospirales</taxon>
        <taxon>Lachnospiraceae</taxon>
        <taxon>Blautia</taxon>
    </lineage>
</organism>
<evidence type="ECO:0000313" key="2">
    <source>
        <dbReference type="Proteomes" id="UP000649826"/>
    </source>
</evidence>